<dbReference type="OrthoDB" id="427795at2759"/>
<dbReference type="InParanoid" id="A0A1Y1X5W9"/>
<dbReference type="EMBL" id="MCFE01000716">
    <property type="protein sequence ID" value="ORX81102.1"/>
    <property type="molecule type" value="Genomic_DNA"/>
</dbReference>
<evidence type="ECO:0000256" key="2">
    <source>
        <dbReference type="ARBA" id="ARBA00022574"/>
    </source>
</evidence>
<evidence type="ECO:0000256" key="1">
    <source>
        <dbReference type="ARBA" id="ARBA00004123"/>
    </source>
</evidence>
<dbReference type="InterPro" id="IPR015943">
    <property type="entry name" value="WD40/YVTN_repeat-like_dom_sf"/>
</dbReference>
<organism evidence="5 6">
    <name type="scientific">Basidiobolus meristosporus CBS 931.73</name>
    <dbReference type="NCBI Taxonomy" id="1314790"/>
    <lineage>
        <taxon>Eukaryota</taxon>
        <taxon>Fungi</taxon>
        <taxon>Fungi incertae sedis</taxon>
        <taxon>Zoopagomycota</taxon>
        <taxon>Entomophthoromycotina</taxon>
        <taxon>Basidiobolomycetes</taxon>
        <taxon>Basidiobolales</taxon>
        <taxon>Basidiobolaceae</taxon>
        <taxon>Basidiobolus</taxon>
    </lineage>
</organism>
<proteinExistence type="predicted"/>
<dbReference type="SMART" id="SM00320">
    <property type="entry name" value="WD40"/>
    <property type="match status" value="6"/>
</dbReference>
<dbReference type="PANTHER" id="PTHR22652:SF0">
    <property type="entry name" value="NUCLEOPORIN NUP43"/>
    <property type="match status" value="1"/>
</dbReference>
<dbReference type="SUPFAM" id="SSF50978">
    <property type="entry name" value="WD40 repeat-like"/>
    <property type="match status" value="1"/>
</dbReference>
<comment type="subcellular location">
    <subcellularLocation>
        <location evidence="1">Nucleus</location>
    </subcellularLocation>
</comment>
<dbReference type="InterPro" id="IPR001680">
    <property type="entry name" value="WD40_rpt"/>
</dbReference>
<keyword evidence="6" id="KW-1185">Reference proteome</keyword>
<evidence type="ECO:0000313" key="6">
    <source>
        <dbReference type="Proteomes" id="UP000193498"/>
    </source>
</evidence>
<dbReference type="PROSITE" id="PS00678">
    <property type="entry name" value="WD_REPEATS_1"/>
    <property type="match status" value="1"/>
</dbReference>
<name>A0A1Y1X5W9_9FUNG</name>
<dbReference type="InterPro" id="IPR019775">
    <property type="entry name" value="WD40_repeat_CS"/>
</dbReference>
<keyword evidence="2" id="KW-0853">WD repeat</keyword>
<dbReference type="Proteomes" id="UP000193498">
    <property type="component" value="Unassembled WGS sequence"/>
</dbReference>
<keyword evidence="3" id="KW-0677">Repeat</keyword>
<evidence type="ECO:0000256" key="4">
    <source>
        <dbReference type="ARBA" id="ARBA00023242"/>
    </source>
</evidence>
<evidence type="ECO:0000256" key="3">
    <source>
        <dbReference type="ARBA" id="ARBA00022737"/>
    </source>
</evidence>
<dbReference type="Pfam" id="PF00400">
    <property type="entry name" value="WD40"/>
    <property type="match status" value="1"/>
</dbReference>
<reference evidence="5 6" key="1">
    <citation type="submission" date="2016-07" db="EMBL/GenBank/DDBJ databases">
        <title>Pervasive Adenine N6-methylation of Active Genes in Fungi.</title>
        <authorList>
            <consortium name="DOE Joint Genome Institute"/>
            <person name="Mondo S.J."/>
            <person name="Dannebaum R.O."/>
            <person name="Kuo R.C."/>
            <person name="Labutti K."/>
            <person name="Haridas S."/>
            <person name="Kuo A."/>
            <person name="Salamov A."/>
            <person name="Ahrendt S.R."/>
            <person name="Lipzen A."/>
            <person name="Sullivan W."/>
            <person name="Andreopoulos W.B."/>
            <person name="Clum A."/>
            <person name="Lindquist E."/>
            <person name="Daum C."/>
            <person name="Ramamoorthy G.K."/>
            <person name="Gryganskyi A."/>
            <person name="Culley D."/>
            <person name="Magnuson J.K."/>
            <person name="James T.Y."/>
            <person name="O'Malley M.A."/>
            <person name="Stajich J.E."/>
            <person name="Spatafora J.W."/>
            <person name="Visel A."/>
            <person name="Grigoriev I.V."/>
        </authorList>
    </citation>
    <scope>NUCLEOTIDE SEQUENCE [LARGE SCALE GENOMIC DNA]</scope>
    <source>
        <strain evidence="5 6">CBS 931.73</strain>
    </source>
</reference>
<gene>
    <name evidence="5" type="ORF">K493DRAFT_95923</name>
</gene>
<sequence>METFGHQPAGNKISKVRWQNGQNFTDTELLFATGSWDEGKDNLLKLWSCEAPGIPRDDVKDYKAIEQARISHLGDVTDIHFLEEELILTASSFGSAHLFRIVKDETEKAECALEHCKTLPLHKYTTGSAASCTGLAVQPFSGSDGEVVSCGEDGKINLFNINEDQPRETIAADGMSLNSIAWISSHIIATTTNGGQLKLYDLRDFRKPSAIYSDSSNQNVALTCMAIHPSQANKLCTGSANGHITTWDLRNQEIPESSPFSVHSSYVWEVKYHPNQPNKILSCSNDGMCAILSYQQEKDQYGYYTDDTPTYQKLSSVFNPLSINSIDYHANANLLLGGNDSESLLWYFE</sequence>
<dbReference type="GO" id="GO:0031080">
    <property type="term" value="C:nuclear pore outer ring"/>
    <property type="evidence" value="ECO:0007669"/>
    <property type="project" value="TreeGrafter"/>
</dbReference>
<keyword evidence="4" id="KW-0539">Nucleus</keyword>
<accession>A0A1Y1X5W9</accession>
<dbReference type="AlphaFoldDB" id="A0A1Y1X5W9"/>
<evidence type="ECO:0000313" key="5">
    <source>
        <dbReference type="EMBL" id="ORX81102.1"/>
    </source>
</evidence>
<dbReference type="Gene3D" id="2.130.10.10">
    <property type="entry name" value="YVTN repeat-like/Quinoprotein amine dehydrogenase"/>
    <property type="match status" value="1"/>
</dbReference>
<comment type="caution">
    <text evidence="5">The sequence shown here is derived from an EMBL/GenBank/DDBJ whole genome shotgun (WGS) entry which is preliminary data.</text>
</comment>
<dbReference type="PANTHER" id="PTHR22652">
    <property type="entry name" value="NUCLEOPORIN NUP43"/>
    <property type="match status" value="1"/>
</dbReference>
<protein>
    <submittedName>
        <fullName evidence="5">WD40 repeat-like protein</fullName>
    </submittedName>
</protein>
<dbReference type="STRING" id="1314790.A0A1Y1X5W9"/>
<dbReference type="InterPro" id="IPR036322">
    <property type="entry name" value="WD40_repeat_dom_sf"/>
</dbReference>